<evidence type="ECO:0000313" key="2">
    <source>
        <dbReference type="Proteomes" id="UP000606494"/>
    </source>
</evidence>
<sequence>MNKTLFEWPFALFSAHIHHFLPHIPWQEHEDLYRRFEAFHKPKQHKLLEIEHTADIQMLLQLEPALLCLYHLGNHFETVLALGKVGLSFDLLLDRAVYRRYESTFLGLQAQLQRNGSAYRFLFSDDRAVLLKMRSALRGQRHVVVFADGNSGTLAGNKDLRTAIRFLGGSLQVKQGIAMISHVLQVPIIPLWMKEVSGVCKLSAVERIDPGVWDDRRGFIGHGMQSLYDRLEKKVADRPWVWECWGYLHQNGSFDPANLLPFRKQRLGTKEAWIPIQWRGRMAHFDRVSYQLIH</sequence>
<gene>
    <name evidence="1" type="ORF">H8B17_08655</name>
</gene>
<dbReference type="EMBL" id="JACNYK010000002">
    <property type="protein sequence ID" value="MBD1425649.1"/>
    <property type="molecule type" value="Genomic_DNA"/>
</dbReference>
<proteinExistence type="predicted"/>
<dbReference type="Proteomes" id="UP000606494">
    <property type="component" value="Unassembled WGS sequence"/>
</dbReference>
<dbReference type="RefSeq" id="WP_190308798.1">
    <property type="nucleotide sequence ID" value="NZ_JACNYK010000002.1"/>
</dbReference>
<comment type="caution">
    <text evidence="1">The sequence shown here is derived from an EMBL/GenBank/DDBJ whole genome shotgun (WGS) entry which is preliminary data.</text>
</comment>
<accession>A0ABR7Y2W1</accession>
<name>A0ABR7Y2W1_9SPHI</name>
<evidence type="ECO:0000313" key="1">
    <source>
        <dbReference type="EMBL" id="MBD1425649.1"/>
    </source>
</evidence>
<keyword evidence="2" id="KW-1185">Reference proteome</keyword>
<reference evidence="1 2" key="1">
    <citation type="submission" date="2020-08" db="EMBL/GenBank/DDBJ databases">
        <title>Sphingobacterium sp. DN00404 isolated from aquaculture water.</title>
        <authorList>
            <person name="Zhang M."/>
        </authorList>
    </citation>
    <scope>NUCLEOTIDE SEQUENCE [LARGE SCALE GENOMIC DNA]</scope>
    <source>
        <strain evidence="1 2">KCTC 32294</strain>
    </source>
</reference>
<organism evidence="1 2">
    <name type="scientific">Sphingobacterium arenae</name>
    <dbReference type="NCBI Taxonomy" id="1280598"/>
    <lineage>
        <taxon>Bacteria</taxon>
        <taxon>Pseudomonadati</taxon>
        <taxon>Bacteroidota</taxon>
        <taxon>Sphingobacteriia</taxon>
        <taxon>Sphingobacteriales</taxon>
        <taxon>Sphingobacteriaceae</taxon>
        <taxon>Sphingobacterium</taxon>
    </lineage>
</organism>
<protein>
    <submittedName>
        <fullName evidence="1">Uncharacterized protein</fullName>
    </submittedName>
</protein>